<feature type="domain" description="Carrier" evidence="3">
    <location>
        <begin position="5"/>
        <end position="81"/>
    </location>
</feature>
<dbReference type="AlphaFoldDB" id="A0A4D6HQD6"/>
<evidence type="ECO:0000313" key="6">
    <source>
        <dbReference type="Proteomes" id="UP000296822"/>
    </source>
</evidence>
<evidence type="ECO:0000256" key="2">
    <source>
        <dbReference type="ARBA" id="ARBA00022553"/>
    </source>
</evidence>
<dbReference type="EMBL" id="CP031305">
    <property type="protein sequence ID" value="QCC53174.1"/>
    <property type="molecule type" value="Genomic_DNA"/>
</dbReference>
<evidence type="ECO:0000313" key="4">
    <source>
        <dbReference type="EMBL" id="QCC53174.1"/>
    </source>
</evidence>
<dbReference type="InterPro" id="IPR003231">
    <property type="entry name" value="ACP"/>
</dbReference>
<dbReference type="RefSeq" id="WP_006067866.1">
    <property type="nucleotide sequence ID" value="NZ_CP031305.1"/>
</dbReference>
<organism evidence="5 6">
    <name type="scientific">Natronorubrum bangense</name>
    <dbReference type="NCBI Taxonomy" id="61858"/>
    <lineage>
        <taxon>Archaea</taxon>
        <taxon>Methanobacteriati</taxon>
        <taxon>Methanobacteriota</taxon>
        <taxon>Stenosarchaea group</taxon>
        <taxon>Halobacteria</taxon>
        <taxon>Halobacteriales</taxon>
        <taxon>Natrialbaceae</taxon>
        <taxon>Natronorubrum</taxon>
    </lineage>
</organism>
<protein>
    <submittedName>
        <fullName evidence="5">Acyl carrier protein</fullName>
    </submittedName>
</protein>
<sequence length="81" mass="9051">MSNATEIANQLEEIIADRLRVDRDAFDETTEFEDEPLDAESLDMVELAEAIEAEVGVHIPDDDLAEIETVGDLRTYVTARV</sequence>
<evidence type="ECO:0000259" key="3">
    <source>
        <dbReference type="PROSITE" id="PS50075"/>
    </source>
</evidence>
<dbReference type="InterPro" id="IPR036736">
    <property type="entry name" value="ACP-like_sf"/>
</dbReference>
<dbReference type="HAMAP" id="MF_01217">
    <property type="entry name" value="Acyl_carrier"/>
    <property type="match status" value="1"/>
</dbReference>
<name>A0A4D6HQD6_9EURY</name>
<dbReference type="Proteomes" id="UP000296822">
    <property type="component" value="Plasmid unnamed1"/>
</dbReference>
<reference evidence="5 6" key="1">
    <citation type="journal article" date="2019" name="Nat. Commun.">
        <title>A new type of DNA phosphorothioation-based antiviral system in archaea.</title>
        <authorList>
            <person name="Xiong L."/>
            <person name="Liu S."/>
            <person name="Chen S."/>
            <person name="Xiao Y."/>
            <person name="Zhu B."/>
            <person name="Gao Y."/>
            <person name="Zhang Y."/>
            <person name="Chen B."/>
            <person name="Luo J."/>
            <person name="Deng Z."/>
            <person name="Chen X."/>
            <person name="Wang L."/>
            <person name="Chen S."/>
        </authorList>
    </citation>
    <scope>NUCLEOTIDE SEQUENCE [LARGE SCALE GENOMIC DNA]</scope>
    <source>
        <strain evidence="5 6">JCM 10635</strain>
        <plasmid evidence="5 6">unnamed1</plasmid>
    </source>
</reference>
<dbReference type="KEGG" id="nbg:DV706_00965"/>
<keyword evidence="5" id="KW-0614">Plasmid</keyword>
<accession>A0A4D6HQD6</accession>
<dbReference type="GeneID" id="39852835"/>
<evidence type="ECO:0000256" key="1">
    <source>
        <dbReference type="ARBA" id="ARBA00022450"/>
    </source>
</evidence>
<dbReference type="Gene3D" id="1.10.1200.10">
    <property type="entry name" value="ACP-like"/>
    <property type="match status" value="1"/>
</dbReference>
<geneLocation type="plasmid" evidence="5">
    <name>unnamed1</name>
</geneLocation>
<dbReference type="SUPFAM" id="SSF47336">
    <property type="entry name" value="ACP-like"/>
    <property type="match status" value="1"/>
</dbReference>
<keyword evidence="1" id="KW-0596">Phosphopantetheine</keyword>
<keyword evidence="2" id="KW-0597">Phosphoprotein</keyword>
<dbReference type="EMBL" id="CP031306">
    <property type="protein sequence ID" value="QCC56133.1"/>
    <property type="molecule type" value="Genomic_DNA"/>
</dbReference>
<proteinExistence type="inferred from homology"/>
<dbReference type="Proteomes" id="UP000296822">
    <property type="component" value="Chromosome"/>
</dbReference>
<gene>
    <name evidence="4" type="ORF">DV706_00965</name>
    <name evidence="5" type="ORF">DV706_16305</name>
</gene>
<dbReference type="InterPro" id="IPR009081">
    <property type="entry name" value="PP-bd_ACP"/>
</dbReference>
<dbReference type="KEGG" id="nbg:DV706_16305"/>
<dbReference type="Pfam" id="PF00550">
    <property type="entry name" value="PP-binding"/>
    <property type="match status" value="1"/>
</dbReference>
<evidence type="ECO:0000313" key="5">
    <source>
        <dbReference type="EMBL" id="QCC56133.1"/>
    </source>
</evidence>
<dbReference type="PROSITE" id="PS50075">
    <property type="entry name" value="CARRIER"/>
    <property type="match status" value="1"/>
</dbReference>
<dbReference type="GO" id="GO:0006633">
    <property type="term" value="P:fatty acid biosynthetic process"/>
    <property type="evidence" value="ECO:0007669"/>
    <property type="project" value="InterPro"/>
</dbReference>